<proteinExistence type="predicted"/>
<organism evidence="2 3">
    <name type="scientific">Lacibacter cauensis</name>
    <dbReference type="NCBI Taxonomy" id="510947"/>
    <lineage>
        <taxon>Bacteria</taxon>
        <taxon>Pseudomonadati</taxon>
        <taxon>Bacteroidota</taxon>
        <taxon>Chitinophagia</taxon>
        <taxon>Chitinophagales</taxon>
        <taxon>Chitinophagaceae</taxon>
        <taxon>Lacibacter</taxon>
    </lineage>
</organism>
<evidence type="ECO:0000256" key="1">
    <source>
        <dbReference type="SAM" id="SignalP"/>
    </source>
</evidence>
<keyword evidence="1" id="KW-0732">Signal</keyword>
<evidence type="ECO:0008006" key="4">
    <source>
        <dbReference type="Google" id="ProtNLM"/>
    </source>
</evidence>
<accession>A0A562SJX6</accession>
<dbReference type="Gene3D" id="3.10.450.360">
    <property type="match status" value="1"/>
</dbReference>
<keyword evidence="3" id="KW-1185">Reference proteome</keyword>
<feature type="chain" id="PRO_5021745226" description="PepSY-like beta-lactamase-inhibitor" evidence="1">
    <location>
        <begin position="21"/>
        <end position="100"/>
    </location>
</feature>
<dbReference type="PROSITE" id="PS51257">
    <property type="entry name" value="PROKAR_LIPOPROTEIN"/>
    <property type="match status" value="1"/>
</dbReference>
<protein>
    <recommendedName>
        <fullName evidence="4">PepSY-like beta-lactamase-inhibitor</fullName>
    </recommendedName>
</protein>
<gene>
    <name evidence="2" type="ORF">IQ13_2311</name>
</gene>
<reference evidence="2 3" key="1">
    <citation type="journal article" date="2015" name="Stand. Genomic Sci.">
        <title>Genomic Encyclopedia of Bacterial and Archaeal Type Strains, Phase III: the genomes of soil and plant-associated and newly described type strains.</title>
        <authorList>
            <person name="Whitman W.B."/>
            <person name="Woyke T."/>
            <person name="Klenk H.P."/>
            <person name="Zhou Y."/>
            <person name="Lilburn T.G."/>
            <person name="Beck B.J."/>
            <person name="De Vos P."/>
            <person name="Vandamme P."/>
            <person name="Eisen J.A."/>
            <person name="Garrity G."/>
            <person name="Hugenholtz P."/>
            <person name="Kyrpides N.C."/>
        </authorList>
    </citation>
    <scope>NUCLEOTIDE SEQUENCE [LARGE SCALE GENOMIC DNA]</scope>
    <source>
        <strain evidence="2 3">CGMCC 1.7271</strain>
    </source>
</reference>
<dbReference type="RefSeq" id="WP_144886496.1">
    <property type="nucleotide sequence ID" value="NZ_VLLE01000004.1"/>
</dbReference>
<dbReference type="OrthoDB" id="1121502at2"/>
<dbReference type="AlphaFoldDB" id="A0A562SJX6"/>
<dbReference type="SUPFAM" id="SSF160574">
    <property type="entry name" value="BT0923-like"/>
    <property type="match status" value="1"/>
</dbReference>
<feature type="signal peptide" evidence="1">
    <location>
        <begin position="1"/>
        <end position="20"/>
    </location>
</feature>
<evidence type="ECO:0000313" key="2">
    <source>
        <dbReference type="EMBL" id="TWI81294.1"/>
    </source>
</evidence>
<dbReference type="Proteomes" id="UP000316167">
    <property type="component" value="Unassembled WGS sequence"/>
</dbReference>
<dbReference type="EMBL" id="VLLE01000004">
    <property type="protein sequence ID" value="TWI81294.1"/>
    <property type="molecule type" value="Genomic_DNA"/>
</dbReference>
<sequence length="100" mass="10894">MKQLLLAILVFLTVSSCTQVNDLVPSTDDSLSAKGATISAASVPATVMNAFTTKYPTAGGEIEWQKEDGNTYKVKFWLGAERWQAIFSSTGSFLSEKRLK</sequence>
<comment type="caution">
    <text evidence="2">The sequence shown here is derived from an EMBL/GenBank/DDBJ whole genome shotgun (WGS) entry which is preliminary data.</text>
</comment>
<name>A0A562SJX6_9BACT</name>
<evidence type="ECO:0000313" key="3">
    <source>
        <dbReference type="Proteomes" id="UP000316167"/>
    </source>
</evidence>